<sequence length="692" mass="71708">MSEAERAGTSRQDTRQDNRERLLAGRYRLGKVLGRGGMGTVWRAQDETLGRTVAVKELRFPSNIDEEEKRRLITRTLREAKAIARIRNNSAVTVFDVVQEDDRPWIVMELVEGKSLAEVIREDGLLEPKRAAEVGLAVLDVLRSAHREGILHRDVKPSNVLIAEDGRVVLTDFGIAQVEGDPSITSTGMLVGAPSYISPERARGHKPGPAADLWSLGGLLYAAVEGAPPYDKGSAIATLTAVMTEPLEEPKNAGPLADVIHGLLTKDPAQRLDDAGARAMLNSVLRAPETAEPEPLDATKVVPLPAQPDRSSRKGGSSGSGSKRGEEAGERLRGALRSVRKAASGTAAAGSAASATSGGKSGAAKGSSPAAGTASAESDSGAGRGGVAGASAARSGSAAAGAGAGAGAGERSGPEAKTASGGRSSGWPVMPPPDLPPRPVPRAPLTDVVPRRTLMIIAVVVVLAVIGTVLAIALSGDGKDADGASGKSGGKTVATASSSGDTKGDKADGTRTDGGETPSAPSGPASDGTPSGGADGSSGEGGTGGGKGTAAESTHQGDQGYSIGLPKGWKYQSTGAAGDRFTGPDGQKLLIAWTSTPKGDPVADWKNQERFMVRAQYQKIRIEKVDYRGWNTADWEFTYTDGGTKYRTIDRGFVVDDRQGYALMYTAKAAGWDDASRKETWRTLTKTFEPKS</sequence>
<evidence type="ECO:0000313" key="11">
    <source>
        <dbReference type="EMBL" id="MFJ4080112.1"/>
    </source>
</evidence>
<evidence type="ECO:0000256" key="6">
    <source>
        <dbReference type="ARBA" id="ARBA00022840"/>
    </source>
</evidence>
<keyword evidence="9" id="KW-0812">Transmembrane</keyword>
<dbReference type="Pfam" id="PF00069">
    <property type="entry name" value="Pkinase"/>
    <property type="match status" value="1"/>
</dbReference>
<dbReference type="EC" id="2.7.11.1" evidence="1"/>
<gene>
    <name evidence="11" type="ORF">ACIP2Z_14250</name>
</gene>
<keyword evidence="3 11" id="KW-0808">Transferase</keyword>
<protein>
    <recommendedName>
        <fullName evidence="1">non-specific serine/threonine protein kinase</fullName>
        <ecNumber evidence="1">2.7.11.1</ecNumber>
    </recommendedName>
</protein>
<dbReference type="EMBL" id="JBIVGG010000006">
    <property type="protein sequence ID" value="MFJ4080112.1"/>
    <property type="molecule type" value="Genomic_DNA"/>
</dbReference>
<feature type="compositionally biased region" description="Basic and acidic residues" evidence="8">
    <location>
        <begin position="502"/>
        <end position="514"/>
    </location>
</feature>
<keyword evidence="12" id="KW-1185">Reference proteome</keyword>
<dbReference type="PROSITE" id="PS00108">
    <property type="entry name" value="PROTEIN_KINASE_ST"/>
    <property type="match status" value="1"/>
</dbReference>
<dbReference type="Proteomes" id="UP001617511">
    <property type="component" value="Unassembled WGS sequence"/>
</dbReference>
<feature type="region of interest" description="Disordered" evidence="8">
    <location>
        <begin position="287"/>
        <end position="439"/>
    </location>
</feature>
<proteinExistence type="predicted"/>
<accession>A0ABW8FDJ5</accession>
<dbReference type="SMART" id="SM00220">
    <property type="entry name" value="S_TKc"/>
    <property type="match status" value="1"/>
</dbReference>
<feature type="compositionally biased region" description="Low complexity" evidence="8">
    <location>
        <begin position="389"/>
        <end position="401"/>
    </location>
</feature>
<dbReference type="Gene3D" id="3.30.200.20">
    <property type="entry name" value="Phosphorylase Kinase, domain 1"/>
    <property type="match status" value="1"/>
</dbReference>
<feature type="compositionally biased region" description="Low complexity" evidence="8">
    <location>
        <begin position="341"/>
        <end position="376"/>
    </location>
</feature>
<dbReference type="Gene3D" id="3.40.1000.10">
    <property type="entry name" value="Mog1/PsbP, alpha/beta/alpha sandwich"/>
    <property type="match status" value="1"/>
</dbReference>
<evidence type="ECO:0000313" key="12">
    <source>
        <dbReference type="Proteomes" id="UP001617511"/>
    </source>
</evidence>
<evidence type="ECO:0000256" key="9">
    <source>
        <dbReference type="SAM" id="Phobius"/>
    </source>
</evidence>
<evidence type="ECO:0000256" key="8">
    <source>
        <dbReference type="SAM" id="MobiDB-lite"/>
    </source>
</evidence>
<evidence type="ECO:0000256" key="3">
    <source>
        <dbReference type="ARBA" id="ARBA00022679"/>
    </source>
</evidence>
<dbReference type="PROSITE" id="PS50011">
    <property type="entry name" value="PROTEIN_KINASE_DOM"/>
    <property type="match status" value="1"/>
</dbReference>
<dbReference type="InterPro" id="IPR000719">
    <property type="entry name" value="Prot_kinase_dom"/>
</dbReference>
<dbReference type="CDD" id="cd14014">
    <property type="entry name" value="STKc_PknB_like"/>
    <property type="match status" value="1"/>
</dbReference>
<evidence type="ECO:0000256" key="1">
    <source>
        <dbReference type="ARBA" id="ARBA00012513"/>
    </source>
</evidence>
<feature type="compositionally biased region" description="Basic and acidic residues" evidence="8">
    <location>
        <begin position="323"/>
        <end position="333"/>
    </location>
</feature>
<dbReference type="GO" id="GO:0004674">
    <property type="term" value="F:protein serine/threonine kinase activity"/>
    <property type="evidence" value="ECO:0007669"/>
    <property type="project" value="UniProtKB-EC"/>
</dbReference>
<dbReference type="InterPro" id="IPR017441">
    <property type="entry name" value="Protein_kinase_ATP_BS"/>
</dbReference>
<feature type="binding site" evidence="7">
    <location>
        <position position="56"/>
    </location>
    <ligand>
        <name>ATP</name>
        <dbReference type="ChEBI" id="CHEBI:30616"/>
    </ligand>
</feature>
<dbReference type="InterPro" id="IPR008271">
    <property type="entry name" value="Ser/Thr_kinase_AS"/>
</dbReference>
<keyword evidence="9" id="KW-0472">Membrane</keyword>
<organism evidence="11 12">
    <name type="scientific">Streptomyces iakyrus</name>
    <dbReference type="NCBI Taxonomy" id="68219"/>
    <lineage>
        <taxon>Bacteria</taxon>
        <taxon>Bacillati</taxon>
        <taxon>Actinomycetota</taxon>
        <taxon>Actinomycetes</taxon>
        <taxon>Kitasatosporales</taxon>
        <taxon>Streptomycetaceae</taxon>
        <taxon>Streptomyces</taxon>
    </lineage>
</organism>
<dbReference type="PANTHER" id="PTHR43289">
    <property type="entry name" value="MITOGEN-ACTIVATED PROTEIN KINASE KINASE KINASE 20-RELATED"/>
    <property type="match status" value="1"/>
</dbReference>
<feature type="transmembrane region" description="Helical" evidence="9">
    <location>
        <begin position="454"/>
        <end position="474"/>
    </location>
</feature>
<feature type="compositionally biased region" description="Pro residues" evidence="8">
    <location>
        <begin position="429"/>
        <end position="439"/>
    </location>
</feature>
<reference evidence="11 12" key="1">
    <citation type="submission" date="2024-10" db="EMBL/GenBank/DDBJ databases">
        <title>The Natural Products Discovery Center: Release of the First 8490 Sequenced Strains for Exploring Actinobacteria Biosynthetic Diversity.</title>
        <authorList>
            <person name="Kalkreuter E."/>
            <person name="Kautsar S.A."/>
            <person name="Yang D."/>
            <person name="Bader C.D."/>
            <person name="Teijaro C.N."/>
            <person name="Fluegel L."/>
            <person name="Davis C.M."/>
            <person name="Simpson J.R."/>
            <person name="Lauterbach L."/>
            <person name="Steele A.D."/>
            <person name="Gui C."/>
            <person name="Meng S."/>
            <person name="Li G."/>
            <person name="Viehrig K."/>
            <person name="Ye F."/>
            <person name="Su P."/>
            <person name="Kiefer A.F."/>
            <person name="Nichols A."/>
            <person name="Cepeda A.J."/>
            <person name="Yan W."/>
            <person name="Fan B."/>
            <person name="Jiang Y."/>
            <person name="Adhikari A."/>
            <person name="Zheng C.-J."/>
            <person name="Schuster L."/>
            <person name="Cowan T.M."/>
            <person name="Smanski M.J."/>
            <person name="Chevrette M.G."/>
            <person name="De Carvalho L.P.S."/>
            <person name="Shen B."/>
        </authorList>
    </citation>
    <scope>NUCLEOTIDE SEQUENCE [LARGE SCALE GENOMIC DNA]</scope>
    <source>
        <strain evidence="11 12">NPDC089932</strain>
    </source>
</reference>
<dbReference type="InterPro" id="IPR011009">
    <property type="entry name" value="Kinase-like_dom_sf"/>
</dbReference>
<keyword evidence="5 11" id="KW-0418">Kinase</keyword>
<keyword evidence="4 7" id="KW-0547">Nucleotide-binding</keyword>
<keyword evidence="6 7" id="KW-0067">ATP-binding</keyword>
<dbReference type="RefSeq" id="WP_359631206.1">
    <property type="nucleotide sequence ID" value="NZ_JBEYEN010000003.1"/>
</dbReference>
<evidence type="ECO:0000256" key="4">
    <source>
        <dbReference type="ARBA" id="ARBA00022741"/>
    </source>
</evidence>
<keyword evidence="2" id="KW-0723">Serine/threonine-protein kinase</keyword>
<evidence type="ECO:0000256" key="5">
    <source>
        <dbReference type="ARBA" id="ARBA00022777"/>
    </source>
</evidence>
<feature type="compositionally biased region" description="Gly residues" evidence="8">
    <location>
        <begin position="530"/>
        <end position="548"/>
    </location>
</feature>
<dbReference type="PROSITE" id="PS00107">
    <property type="entry name" value="PROTEIN_KINASE_ATP"/>
    <property type="match status" value="1"/>
</dbReference>
<dbReference type="PANTHER" id="PTHR43289:SF6">
    <property type="entry name" value="SERINE_THREONINE-PROTEIN KINASE NEKL-3"/>
    <property type="match status" value="1"/>
</dbReference>
<name>A0ABW8FDJ5_9ACTN</name>
<comment type="caution">
    <text evidence="11">The sequence shown here is derived from an EMBL/GenBank/DDBJ whole genome shotgun (WGS) entry which is preliminary data.</text>
</comment>
<keyword evidence="9" id="KW-1133">Transmembrane helix</keyword>
<evidence type="ECO:0000259" key="10">
    <source>
        <dbReference type="PROSITE" id="PS50011"/>
    </source>
</evidence>
<evidence type="ECO:0000256" key="2">
    <source>
        <dbReference type="ARBA" id="ARBA00022527"/>
    </source>
</evidence>
<feature type="region of interest" description="Disordered" evidence="8">
    <location>
        <begin position="476"/>
        <end position="566"/>
    </location>
</feature>
<dbReference type="Gene3D" id="1.10.510.10">
    <property type="entry name" value="Transferase(Phosphotransferase) domain 1"/>
    <property type="match status" value="1"/>
</dbReference>
<feature type="domain" description="Protein kinase" evidence="10">
    <location>
        <begin position="27"/>
        <end position="285"/>
    </location>
</feature>
<evidence type="ECO:0000256" key="7">
    <source>
        <dbReference type="PROSITE-ProRule" id="PRU10141"/>
    </source>
</evidence>
<dbReference type="SUPFAM" id="SSF56112">
    <property type="entry name" value="Protein kinase-like (PK-like)"/>
    <property type="match status" value="1"/>
</dbReference>